<evidence type="ECO:0000256" key="6">
    <source>
        <dbReference type="ARBA" id="ARBA00022692"/>
    </source>
</evidence>
<keyword evidence="6 9" id="KW-0812">Transmembrane</keyword>
<evidence type="ECO:0000256" key="5">
    <source>
        <dbReference type="ARBA" id="ARBA00022592"/>
    </source>
</evidence>
<feature type="transmembrane region" description="Helical" evidence="9">
    <location>
        <begin position="145"/>
        <end position="169"/>
    </location>
</feature>
<dbReference type="SUPFAM" id="SSF161098">
    <property type="entry name" value="MetI-like"/>
    <property type="match status" value="1"/>
</dbReference>
<keyword evidence="5 10" id="KW-0592">Phosphate transport</keyword>
<dbReference type="RefSeq" id="WP_416053862.1">
    <property type="nucleotide sequence ID" value="NZ_JAHTGR010000010.1"/>
</dbReference>
<keyword evidence="10" id="KW-0997">Cell inner membrane</keyword>
<dbReference type="PANTHER" id="PTHR30425:SF1">
    <property type="entry name" value="PHOSPHATE TRANSPORT SYSTEM PERMEASE PROTEIN PSTC"/>
    <property type="match status" value="1"/>
</dbReference>
<evidence type="ECO:0000256" key="2">
    <source>
        <dbReference type="ARBA" id="ARBA00007069"/>
    </source>
</evidence>
<reference evidence="12" key="1">
    <citation type="submission" date="2022-03" db="EMBL/GenBank/DDBJ databases">
        <title>Genome Encyclopedia of Bacteria and Archaea VI: Functional Genomics of Type Strains.</title>
        <authorList>
            <person name="Whitman W."/>
        </authorList>
    </citation>
    <scope>NUCLEOTIDE SEQUENCE</scope>
    <source>
        <strain evidence="12">HSC-15S17</strain>
    </source>
</reference>
<dbReference type="InterPro" id="IPR000515">
    <property type="entry name" value="MetI-like"/>
</dbReference>
<comment type="caution">
    <text evidence="12">The sequence shown here is derived from an EMBL/GenBank/DDBJ whole genome shotgun (WGS) entry which is preliminary data.</text>
</comment>
<dbReference type="PROSITE" id="PS50928">
    <property type="entry name" value="ABC_TM1"/>
    <property type="match status" value="1"/>
</dbReference>
<dbReference type="Pfam" id="PF00528">
    <property type="entry name" value="BPD_transp_1"/>
    <property type="match status" value="1"/>
</dbReference>
<dbReference type="CDD" id="cd06261">
    <property type="entry name" value="TM_PBP2"/>
    <property type="match status" value="1"/>
</dbReference>
<name>A0ABT1GMJ9_9BURK</name>
<dbReference type="PANTHER" id="PTHR30425">
    <property type="entry name" value="PHOSPHATE TRANSPORT SYSTEM PERMEASE PROTEIN PST"/>
    <property type="match status" value="1"/>
</dbReference>
<evidence type="ECO:0000256" key="10">
    <source>
        <dbReference type="RuleBase" id="RU363054"/>
    </source>
</evidence>
<protein>
    <recommendedName>
        <fullName evidence="10">Phosphate transport system permease protein</fullName>
    </recommendedName>
</protein>
<evidence type="ECO:0000256" key="4">
    <source>
        <dbReference type="ARBA" id="ARBA00022475"/>
    </source>
</evidence>
<evidence type="ECO:0000256" key="7">
    <source>
        <dbReference type="ARBA" id="ARBA00022989"/>
    </source>
</evidence>
<accession>A0ABT1GMJ9</accession>
<keyword evidence="13" id="KW-1185">Reference proteome</keyword>
<dbReference type="NCBIfam" id="TIGR02138">
    <property type="entry name" value="phosphate_pstC"/>
    <property type="match status" value="1"/>
</dbReference>
<keyword evidence="7 9" id="KW-1133">Transmembrane helix</keyword>
<feature type="domain" description="ABC transmembrane type-1" evidence="11">
    <location>
        <begin position="108"/>
        <end position="337"/>
    </location>
</feature>
<dbReference type="InterPro" id="IPR035906">
    <property type="entry name" value="MetI-like_sf"/>
</dbReference>
<dbReference type="Proteomes" id="UP001162889">
    <property type="component" value="Unassembled WGS sequence"/>
</dbReference>
<comment type="similarity">
    <text evidence="2 10">Belongs to the binding-protein-dependent transport system permease family. CysTW subfamily.</text>
</comment>
<dbReference type="InterPro" id="IPR051124">
    <property type="entry name" value="Phosphate_Transport_Permease"/>
</dbReference>
<feature type="transmembrane region" description="Helical" evidence="9">
    <location>
        <begin position="319"/>
        <end position="341"/>
    </location>
</feature>
<evidence type="ECO:0000313" key="13">
    <source>
        <dbReference type="Proteomes" id="UP001162889"/>
    </source>
</evidence>
<evidence type="ECO:0000256" key="1">
    <source>
        <dbReference type="ARBA" id="ARBA00004651"/>
    </source>
</evidence>
<dbReference type="Gene3D" id="1.10.3720.10">
    <property type="entry name" value="MetI-like"/>
    <property type="match status" value="1"/>
</dbReference>
<comment type="subcellular location">
    <subcellularLocation>
        <location evidence="10">Cell inner membrane</location>
        <topology evidence="10">Multi-pass membrane protein</topology>
    </subcellularLocation>
    <subcellularLocation>
        <location evidence="1 9">Cell membrane</location>
        <topology evidence="1 9">Multi-pass membrane protein</topology>
    </subcellularLocation>
</comment>
<evidence type="ECO:0000256" key="8">
    <source>
        <dbReference type="ARBA" id="ARBA00023136"/>
    </source>
</evidence>
<evidence type="ECO:0000256" key="3">
    <source>
        <dbReference type="ARBA" id="ARBA00022448"/>
    </source>
</evidence>
<feature type="transmembrane region" description="Helical" evidence="9">
    <location>
        <begin position="259"/>
        <end position="282"/>
    </location>
</feature>
<keyword evidence="4" id="KW-1003">Cell membrane</keyword>
<proteinExistence type="inferred from homology"/>
<feature type="transmembrane region" description="Helical" evidence="9">
    <location>
        <begin position="58"/>
        <end position="82"/>
    </location>
</feature>
<feature type="transmembrane region" description="Helical" evidence="9">
    <location>
        <begin position="102"/>
        <end position="133"/>
    </location>
</feature>
<keyword evidence="8 9" id="KW-0472">Membrane</keyword>
<gene>
    <name evidence="12" type="ORF">L1274_003929</name>
</gene>
<evidence type="ECO:0000256" key="9">
    <source>
        <dbReference type="RuleBase" id="RU363032"/>
    </source>
</evidence>
<comment type="function">
    <text evidence="10">Part of the binding-protein-dependent transport system for phosphate; probably responsible for the translocation of the substrate across the membrane.</text>
</comment>
<sequence>MSADITSTPLNKPEPAMQTATAAAAGVTAAEQAANQAMHRTMRNQRIQDFIFHKTTMLFALSVLAVLMGIIISLMVGAWPAFKEFGPAFITTVEWDPVNDKYGALIAIVGTLATSGIALLIAFPVSFGIALFLTEICPAGLRRPLGTAVELLAGVPSIIYGMWGLFVFAPLFGDYVQPLLKNTVGHLPIIGQFFSGPTMGIGILTAALILAVMIIPFISSVMRDVFEIVPAVLKESAYGLGCTRWEVVRKIVLPYTKTGVVGGVMLGLGRALGETMAVTFVIGNANKLSWSLFAAGNSIASTLANEFAEADTPLHVSSLFALALILFVITFIVLSAAKLMLAGMSRKEGVK</sequence>
<evidence type="ECO:0000259" key="11">
    <source>
        <dbReference type="PROSITE" id="PS50928"/>
    </source>
</evidence>
<organism evidence="12 13">
    <name type="scientific">Duganella violaceipulchra</name>
    <dbReference type="NCBI Taxonomy" id="2849652"/>
    <lineage>
        <taxon>Bacteria</taxon>
        <taxon>Pseudomonadati</taxon>
        <taxon>Pseudomonadota</taxon>
        <taxon>Betaproteobacteria</taxon>
        <taxon>Burkholderiales</taxon>
        <taxon>Oxalobacteraceae</taxon>
        <taxon>Telluria group</taxon>
        <taxon>Duganella</taxon>
    </lineage>
</organism>
<dbReference type="EMBL" id="JALJZU010000007">
    <property type="protein sequence ID" value="MCP2010197.1"/>
    <property type="molecule type" value="Genomic_DNA"/>
</dbReference>
<feature type="transmembrane region" description="Helical" evidence="9">
    <location>
        <begin position="189"/>
        <end position="218"/>
    </location>
</feature>
<dbReference type="InterPro" id="IPR011864">
    <property type="entry name" value="Phosphate_PstC"/>
</dbReference>
<keyword evidence="3 9" id="KW-0813">Transport</keyword>
<evidence type="ECO:0000313" key="12">
    <source>
        <dbReference type="EMBL" id="MCP2010197.1"/>
    </source>
</evidence>